<evidence type="ECO:0008006" key="5">
    <source>
        <dbReference type="Google" id="ProtNLM"/>
    </source>
</evidence>
<feature type="transmembrane region" description="Helical" evidence="2">
    <location>
        <begin position="316"/>
        <end position="338"/>
    </location>
</feature>
<dbReference type="AlphaFoldDB" id="A0A1J7ICV9"/>
<dbReference type="Gene3D" id="1.20.58.340">
    <property type="entry name" value="Magnesium transport protein CorA, transmembrane region"/>
    <property type="match status" value="1"/>
</dbReference>
<evidence type="ECO:0000313" key="4">
    <source>
        <dbReference type="Proteomes" id="UP000182658"/>
    </source>
</evidence>
<dbReference type="EMBL" id="KV875101">
    <property type="protein sequence ID" value="OIW25551.1"/>
    <property type="molecule type" value="Genomic_DNA"/>
</dbReference>
<keyword evidence="2" id="KW-0472">Membrane</keyword>
<keyword evidence="4" id="KW-1185">Reference proteome</keyword>
<reference evidence="3 4" key="1">
    <citation type="submission" date="2016-10" db="EMBL/GenBank/DDBJ databases">
        <title>Draft genome sequence of Coniochaeta ligniaria NRRL30616, a lignocellulolytic fungus for bioabatement of inhibitors in plant biomass hydrolysates.</title>
        <authorList>
            <consortium name="DOE Joint Genome Institute"/>
            <person name="Jimenez D.J."/>
            <person name="Hector R.E."/>
            <person name="Riley R."/>
            <person name="Sun H."/>
            <person name="Grigoriev I.V."/>
            <person name="Van Elsas J.D."/>
            <person name="Nichols N.N."/>
        </authorList>
    </citation>
    <scope>NUCLEOTIDE SEQUENCE [LARGE SCALE GENOMIC DNA]</scope>
    <source>
        <strain evidence="3 4">NRRL 30616</strain>
    </source>
</reference>
<dbReference type="InParanoid" id="A0A1J7ICV9"/>
<feature type="region of interest" description="Disordered" evidence="1">
    <location>
        <begin position="1"/>
        <end position="26"/>
    </location>
</feature>
<organism evidence="3 4">
    <name type="scientific">Coniochaeta ligniaria NRRL 30616</name>
    <dbReference type="NCBI Taxonomy" id="1408157"/>
    <lineage>
        <taxon>Eukaryota</taxon>
        <taxon>Fungi</taxon>
        <taxon>Dikarya</taxon>
        <taxon>Ascomycota</taxon>
        <taxon>Pezizomycotina</taxon>
        <taxon>Sordariomycetes</taxon>
        <taxon>Sordariomycetidae</taxon>
        <taxon>Coniochaetales</taxon>
        <taxon>Coniochaetaceae</taxon>
        <taxon>Coniochaeta</taxon>
    </lineage>
</organism>
<accession>A0A1J7ICV9</accession>
<evidence type="ECO:0000256" key="2">
    <source>
        <dbReference type="SAM" id="Phobius"/>
    </source>
</evidence>
<keyword evidence="2" id="KW-0812">Transmembrane</keyword>
<keyword evidence="2" id="KW-1133">Transmembrane helix</keyword>
<gene>
    <name evidence="3" type="ORF">CONLIGDRAFT_684100</name>
</gene>
<proteinExistence type="predicted"/>
<dbReference type="STRING" id="1408157.A0A1J7ICV9"/>
<evidence type="ECO:0000256" key="1">
    <source>
        <dbReference type="SAM" id="MobiDB-lite"/>
    </source>
</evidence>
<sequence>MADNEEYSKMWTSLTTGHPDSTSSSCAVMPDQPTILSGLEEATILVHSPEAEVNCFTLGLRLSLRSRNASGLLVVEAEKQLSGLREDVWASVQKLHASPLYFLSILLDHYSRRNEGRREYLDMRLVELEDKMGVCPFIAARQSSSTYPETFTDAEESIIHELHDNNVRLIWLSGTINFEILALDFAISLLDRFNRLGKAGSESPVVSEAMCSIMLEELRSMKSSSELRQFQRRNLQLRAEARIAMLYSRISQRDSKVSINVAEQSHRIAKTTREDSRVVRSIAVVSFMFLPATFVAAILSTGLFDFQPDELVVSKYWWVFVSFAVALTALVVLAWSLATPARPDRLRNMLKTRNL</sequence>
<dbReference type="OrthoDB" id="3561681at2759"/>
<feature type="compositionally biased region" description="Polar residues" evidence="1">
    <location>
        <begin position="10"/>
        <end position="26"/>
    </location>
</feature>
<evidence type="ECO:0000313" key="3">
    <source>
        <dbReference type="EMBL" id="OIW25551.1"/>
    </source>
</evidence>
<name>A0A1J7ICV9_9PEZI</name>
<protein>
    <recommendedName>
        <fullName evidence="5">Mg2+ transporter protein</fullName>
    </recommendedName>
</protein>
<dbReference type="Proteomes" id="UP000182658">
    <property type="component" value="Unassembled WGS sequence"/>
</dbReference>
<feature type="transmembrane region" description="Helical" evidence="2">
    <location>
        <begin position="282"/>
        <end position="304"/>
    </location>
</feature>